<keyword evidence="2" id="KW-0238">DNA-binding</keyword>
<evidence type="ECO:0000259" key="4">
    <source>
        <dbReference type="PROSITE" id="PS01124"/>
    </source>
</evidence>
<dbReference type="Gene3D" id="2.60.120.10">
    <property type="entry name" value="Jelly Rolls"/>
    <property type="match status" value="1"/>
</dbReference>
<dbReference type="InterPro" id="IPR037923">
    <property type="entry name" value="HTH-like"/>
</dbReference>
<dbReference type="STRING" id="1401.BK123_33020"/>
<dbReference type="AlphaFoldDB" id="A0A1R1ALM6"/>
<gene>
    <name evidence="5" type="ORF">BK123_33020</name>
</gene>
<keyword evidence="3" id="KW-0804">Transcription</keyword>
<dbReference type="Pfam" id="PF07883">
    <property type="entry name" value="Cupin_2"/>
    <property type="match status" value="1"/>
</dbReference>
<dbReference type="InterPro" id="IPR014710">
    <property type="entry name" value="RmlC-like_jellyroll"/>
</dbReference>
<dbReference type="InterPro" id="IPR018060">
    <property type="entry name" value="HTH_AraC"/>
</dbReference>
<dbReference type="PANTHER" id="PTHR43280">
    <property type="entry name" value="ARAC-FAMILY TRANSCRIPTIONAL REGULATOR"/>
    <property type="match status" value="1"/>
</dbReference>
<sequence>MSSFAAPANVPAYLISNYLPFNLFQAQPYGNALFSSHWHDQVMEIIFVVKGRMQLFIEGYSYVGEEGDIILIEEGQIHGAYLMEKEEVPEYYAVLINKSILLTAESMHIVHEPLLNGKLSFPRCLRAEDDNYNDLKELILNIAAEYKSKKSGYELVIKSYLYRLIVTLTRVYGYEVSNSKAEGVNRRRIEELRDVMLYVEEHYGEQFTLNGISKLARMSPYHFCRTFKKITGQTFVEYVNLCRIRKGEEMIMNSSLPITQIAHRVGFNNINYFNRVFRKYRLCSPSEFRKQAEQGLYAPTGLN</sequence>
<dbReference type="CDD" id="cd02208">
    <property type="entry name" value="cupin_RmlC-like"/>
    <property type="match status" value="1"/>
</dbReference>
<protein>
    <recommendedName>
        <fullName evidence="4">HTH araC/xylS-type domain-containing protein</fullName>
    </recommendedName>
</protein>
<dbReference type="SUPFAM" id="SSF51215">
    <property type="entry name" value="Regulatory protein AraC"/>
    <property type="match status" value="1"/>
</dbReference>
<dbReference type="InterPro" id="IPR020449">
    <property type="entry name" value="Tscrpt_reg_AraC-type_HTH"/>
</dbReference>
<dbReference type="EMBL" id="MRTF01000022">
    <property type="protein sequence ID" value="OME86454.1"/>
    <property type="molecule type" value="Genomic_DNA"/>
</dbReference>
<dbReference type="PANTHER" id="PTHR43280:SF28">
    <property type="entry name" value="HTH-TYPE TRANSCRIPTIONAL ACTIVATOR RHAS"/>
    <property type="match status" value="1"/>
</dbReference>
<evidence type="ECO:0000313" key="6">
    <source>
        <dbReference type="Proteomes" id="UP000187074"/>
    </source>
</evidence>
<evidence type="ECO:0000256" key="3">
    <source>
        <dbReference type="ARBA" id="ARBA00023163"/>
    </source>
</evidence>
<proteinExistence type="predicted"/>
<evidence type="ECO:0000313" key="5">
    <source>
        <dbReference type="EMBL" id="OME86454.1"/>
    </source>
</evidence>
<reference evidence="5 6" key="1">
    <citation type="submission" date="2016-11" db="EMBL/GenBank/DDBJ databases">
        <title>Paenibacillus species isolates.</title>
        <authorList>
            <person name="Beno S.M."/>
        </authorList>
    </citation>
    <scope>NUCLEOTIDE SEQUENCE [LARGE SCALE GENOMIC DNA]</scope>
    <source>
        <strain evidence="5 6">FSL F4-0100</strain>
    </source>
</reference>
<dbReference type="SUPFAM" id="SSF46689">
    <property type="entry name" value="Homeodomain-like"/>
    <property type="match status" value="2"/>
</dbReference>
<feature type="domain" description="HTH araC/xylS-type" evidence="4">
    <location>
        <begin position="193"/>
        <end position="291"/>
    </location>
</feature>
<dbReference type="Gene3D" id="1.10.10.60">
    <property type="entry name" value="Homeodomain-like"/>
    <property type="match status" value="2"/>
</dbReference>
<dbReference type="OrthoDB" id="9791615at2"/>
<name>A0A1R1ALM6_PAELA</name>
<keyword evidence="1" id="KW-0805">Transcription regulation</keyword>
<dbReference type="PROSITE" id="PS01124">
    <property type="entry name" value="HTH_ARAC_FAMILY_2"/>
    <property type="match status" value="1"/>
</dbReference>
<dbReference type="GO" id="GO:0003700">
    <property type="term" value="F:DNA-binding transcription factor activity"/>
    <property type="evidence" value="ECO:0007669"/>
    <property type="project" value="InterPro"/>
</dbReference>
<dbReference type="Pfam" id="PF12833">
    <property type="entry name" value="HTH_18"/>
    <property type="match status" value="1"/>
</dbReference>
<dbReference type="RefSeq" id="WP_076326523.1">
    <property type="nucleotide sequence ID" value="NZ_MRTF01000022.1"/>
</dbReference>
<evidence type="ECO:0000256" key="1">
    <source>
        <dbReference type="ARBA" id="ARBA00023015"/>
    </source>
</evidence>
<organism evidence="5 6">
    <name type="scientific">Paenibacillus lautus</name>
    <name type="common">Bacillus lautus</name>
    <dbReference type="NCBI Taxonomy" id="1401"/>
    <lineage>
        <taxon>Bacteria</taxon>
        <taxon>Bacillati</taxon>
        <taxon>Bacillota</taxon>
        <taxon>Bacilli</taxon>
        <taxon>Bacillales</taxon>
        <taxon>Paenibacillaceae</taxon>
        <taxon>Paenibacillus</taxon>
    </lineage>
</organism>
<dbReference type="Proteomes" id="UP000187074">
    <property type="component" value="Unassembled WGS sequence"/>
</dbReference>
<dbReference type="InterPro" id="IPR013096">
    <property type="entry name" value="Cupin_2"/>
</dbReference>
<dbReference type="InterPro" id="IPR009057">
    <property type="entry name" value="Homeodomain-like_sf"/>
</dbReference>
<evidence type="ECO:0000256" key="2">
    <source>
        <dbReference type="ARBA" id="ARBA00023125"/>
    </source>
</evidence>
<accession>A0A1R1ALM6</accession>
<dbReference type="PRINTS" id="PR00032">
    <property type="entry name" value="HTHARAC"/>
</dbReference>
<dbReference type="GO" id="GO:0043565">
    <property type="term" value="F:sequence-specific DNA binding"/>
    <property type="evidence" value="ECO:0007669"/>
    <property type="project" value="InterPro"/>
</dbReference>
<dbReference type="SMART" id="SM00342">
    <property type="entry name" value="HTH_ARAC"/>
    <property type="match status" value="1"/>
</dbReference>
<comment type="caution">
    <text evidence="5">The sequence shown here is derived from an EMBL/GenBank/DDBJ whole genome shotgun (WGS) entry which is preliminary data.</text>
</comment>